<gene>
    <name evidence="6" type="ORF">AmaxDRAFT_5366</name>
</gene>
<evidence type="ECO:0000313" key="7">
    <source>
        <dbReference type="Proteomes" id="UP000004061"/>
    </source>
</evidence>
<dbReference type="Pfam" id="PF02781">
    <property type="entry name" value="G6PD_C"/>
    <property type="match status" value="1"/>
</dbReference>
<evidence type="ECO:0000256" key="3">
    <source>
        <dbReference type="ARBA" id="ARBA00023002"/>
    </source>
</evidence>
<comment type="caution">
    <text evidence="6">The sequence shown here is derived from an EMBL/GenBank/DDBJ whole genome shotgun (WGS) entry which is preliminary data.</text>
</comment>
<dbReference type="GO" id="GO:0009051">
    <property type="term" value="P:pentose-phosphate shunt, oxidative branch"/>
    <property type="evidence" value="ECO:0007669"/>
    <property type="project" value="TreeGrafter"/>
</dbReference>
<dbReference type="PRINTS" id="PR00079">
    <property type="entry name" value="G6PDHDRGNASE"/>
</dbReference>
<dbReference type="GO" id="GO:0006006">
    <property type="term" value="P:glucose metabolic process"/>
    <property type="evidence" value="ECO:0007669"/>
    <property type="project" value="InterPro"/>
</dbReference>
<dbReference type="PANTHER" id="PTHR23429:SF0">
    <property type="entry name" value="GLUCOSE-6-PHOSPHATE 1-DEHYDROGENASE"/>
    <property type="match status" value="1"/>
</dbReference>
<accession>B5W9B6</accession>
<dbReference type="GO" id="GO:0005829">
    <property type="term" value="C:cytosol"/>
    <property type="evidence" value="ECO:0007669"/>
    <property type="project" value="TreeGrafter"/>
</dbReference>
<dbReference type="InterPro" id="IPR001282">
    <property type="entry name" value="G6P_DH"/>
</dbReference>
<dbReference type="AlphaFoldDB" id="B5W9B6"/>
<proteinExistence type="predicted"/>
<keyword evidence="7" id="KW-1185">Reference proteome</keyword>
<keyword evidence="4" id="KW-0119">Carbohydrate metabolism</keyword>
<dbReference type="InterPro" id="IPR022675">
    <property type="entry name" value="G6P_DH_C"/>
</dbReference>
<dbReference type="Gene3D" id="3.30.360.10">
    <property type="entry name" value="Dihydrodipicolinate Reductase, domain 2"/>
    <property type="match status" value="1"/>
</dbReference>
<dbReference type="PANTHER" id="PTHR23429">
    <property type="entry name" value="GLUCOSE-6-PHOSPHATE 1-DEHYDROGENASE G6PD"/>
    <property type="match status" value="1"/>
</dbReference>
<organism evidence="6 7">
    <name type="scientific">Limnospira maxima CS-328</name>
    <dbReference type="NCBI Taxonomy" id="513049"/>
    <lineage>
        <taxon>Bacteria</taxon>
        <taxon>Bacillati</taxon>
        <taxon>Cyanobacteriota</taxon>
        <taxon>Cyanophyceae</taxon>
        <taxon>Oscillatoriophycideae</taxon>
        <taxon>Oscillatoriales</taxon>
        <taxon>Sirenicapillariaceae</taxon>
        <taxon>Limnospira</taxon>
    </lineage>
</organism>
<dbReference type="Proteomes" id="UP000004061">
    <property type="component" value="Unassembled WGS sequence"/>
</dbReference>
<dbReference type="GO" id="GO:0050661">
    <property type="term" value="F:NADP binding"/>
    <property type="evidence" value="ECO:0007669"/>
    <property type="project" value="InterPro"/>
</dbReference>
<evidence type="ECO:0000256" key="4">
    <source>
        <dbReference type="ARBA" id="ARBA00023277"/>
    </source>
</evidence>
<reference evidence="6 7" key="1">
    <citation type="journal article" date="2011" name="Appl. Environ. Microbiol.">
        <title>Contribution of a Sodium Ion Gradient to Energy Conservation during Fermentation in the Cyanobacterium Arthrospira (Spirulina) maxima CS-328.</title>
        <authorList>
            <person name="Carrieri D."/>
            <person name="Ananyev G."/>
            <person name="Lenz O."/>
            <person name="Bryant D.A."/>
            <person name="Dismukes G.C."/>
        </authorList>
    </citation>
    <scope>NUCLEOTIDE SEQUENCE [LARGE SCALE GENOMIC DNA]</scope>
    <source>
        <strain evidence="6 7">CS-328</strain>
    </source>
</reference>
<keyword evidence="3" id="KW-0560">Oxidoreductase</keyword>
<name>B5W9B6_LIMMA</name>
<evidence type="ECO:0000259" key="5">
    <source>
        <dbReference type="Pfam" id="PF02781"/>
    </source>
</evidence>
<evidence type="ECO:0000313" key="6">
    <source>
        <dbReference type="EMBL" id="EDZ91863.1"/>
    </source>
</evidence>
<protein>
    <submittedName>
        <fullName evidence="6">Glucose-6-phosphate 1-dehydrogenase-like protein</fullName>
    </submittedName>
</protein>
<comment type="pathway">
    <text evidence="1">Carbohydrate degradation.</text>
</comment>
<evidence type="ECO:0000256" key="2">
    <source>
        <dbReference type="ARBA" id="ARBA00022857"/>
    </source>
</evidence>
<keyword evidence="2" id="KW-0521">NADP</keyword>
<feature type="domain" description="Glucose-6-phosphate dehydrogenase C-terminal" evidence="5">
    <location>
        <begin position="1"/>
        <end position="64"/>
    </location>
</feature>
<sequence>MVFRFANAIFEPLWNRQFVDHVQITVAETVGLEGRAGYYETAGALRDMVQNHLMQLFSLTAMEPLTLWMLIVSARKRLRWYKLPVWQILIT</sequence>
<dbReference type="GO" id="GO:0004345">
    <property type="term" value="F:glucose-6-phosphate dehydrogenase activity"/>
    <property type="evidence" value="ECO:0007669"/>
    <property type="project" value="InterPro"/>
</dbReference>
<dbReference type="SUPFAM" id="SSF55347">
    <property type="entry name" value="Glyceraldehyde-3-phosphate dehydrogenase-like, C-terminal domain"/>
    <property type="match status" value="1"/>
</dbReference>
<dbReference type="EMBL" id="ABYK01000081">
    <property type="protein sequence ID" value="EDZ91863.1"/>
    <property type="molecule type" value="Genomic_DNA"/>
</dbReference>
<evidence type="ECO:0000256" key="1">
    <source>
        <dbReference type="ARBA" id="ARBA00004921"/>
    </source>
</evidence>